<feature type="region of interest" description="Disordered" evidence="1">
    <location>
        <begin position="268"/>
        <end position="289"/>
    </location>
</feature>
<comment type="caution">
    <text evidence="3">The sequence shown here is derived from an EMBL/GenBank/DDBJ whole genome shotgun (WGS) entry which is preliminary data.</text>
</comment>
<dbReference type="PANTHER" id="PTHR14379:SF3">
    <property type="entry name" value="MEIOSIS REGULATOR AND MRNA STABILITY FACTOR 1"/>
    <property type="match status" value="1"/>
</dbReference>
<dbReference type="CDD" id="cd10910">
    <property type="entry name" value="PIN_limkain_b1_N_like"/>
    <property type="match status" value="1"/>
</dbReference>
<dbReference type="OrthoDB" id="549353at2759"/>
<evidence type="ECO:0000256" key="1">
    <source>
        <dbReference type="SAM" id="MobiDB-lite"/>
    </source>
</evidence>
<dbReference type="GO" id="GO:0010468">
    <property type="term" value="P:regulation of gene expression"/>
    <property type="evidence" value="ECO:0007669"/>
    <property type="project" value="InterPro"/>
</dbReference>
<dbReference type="EMBL" id="MLYV02000502">
    <property type="protein sequence ID" value="PSR88887.1"/>
    <property type="molecule type" value="Genomic_DNA"/>
</dbReference>
<gene>
    <name evidence="3" type="ORF">PHLCEN_2v5036</name>
</gene>
<dbReference type="STRING" id="98765.A0A2R6PC94"/>
<sequence>MGLQEVDENVAIFWDYENCELPATADGFTVASGIRRIAHEYGTVKVFKAYFEMSELTSSRSISLRSELQSCGVSLIDCPHNGRKDVADKMMLVDMLAHAIDNPAPSTIVLISGDRDFVYAVSILGLRKYRVVVIAPNAVHTSLKSQASAFYEWPRHVLPSEAHYDGQCNIDNGPSHRTGLPTPPDSAKDDAQATTSTSSPADWDPTRILRPTYSPLPSKPLSPMKTSSEEGRSGLEKQRDIAGAIVNDAPEVTFTVLDTSVHVDKQSSTSLAPPFATNAHDTPGESRQSPFITEASLLPPQDPKAVVFEVGSFDNVVPSVTMTRLRPPPAKFKSLVKVMERERLLGNTRVAFSQLGSMLRIEDPSIYKRAGAKQLRDYATMAEQEGVLILATSDWENGNRWTSLHPTFHGKAPESLQQIVL</sequence>
<dbReference type="Gene3D" id="3.40.50.1010">
    <property type="entry name" value="5'-nuclease"/>
    <property type="match status" value="1"/>
</dbReference>
<dbReference type="AlphaFoldDB" id="A0A2R6PC94"/>
<dbReference type="GO" id="GO:0004540">
    <property type="term" value="F:RNA nuclease activity"/>
    <property type="evidence" value="ECO:0007669"/>
    <property type="project" value="InterPro"/>
</dbReference>
<dbReference type="PANTHER" id="PTHR14379">
    <property type="entry name" value="LIMKAIN B LKAP"/>
    <property type="match status" value="1"/>
</dbReference>
<dbReference type="GO" id="GO:0005777">
    <property type="term" value="C:peroxisome"/>
    <property type="evidence" value="ECO:0007669"/>
    <property type="project" value="InterPro"/>
</dbReference>
<accession>A0A2R6PC94</accession>
<feature type="region of interest" description="Disordered" evidence="1">
    <location>
        <begin position="164"/>
        <end position="236"/>
    </location>
</feature>
<feature type="domain" description="NYN" evidence="2">
    <location>
        <begin position="9"/>
        <end position="151"/>
    </location>
</feature>
<dbReference type="Pfam" id="PF01936">
    <property type="entry name" value="NYN"/>
    <property type="match status" value="1"/>
</dbReference>
<dbReference type="InterPro" id="IPR021139">
    <property type="entry name" value="NYN"/>
</dbReference>
<reference evidence="3 4" key="1">
    <citation type="submission" date="2018-02" db="EMBL/GenBank/DDBJ databases">
        <title>Genome sequence of the basidiomycete white-rot fungus Phlebia centrifuga.</title>
        <authorList>
            <person name="Granchi Z."/>
            <person name="Peng M."/>
            <person name="de Vries R.P."/>
            <person name="Hilden K."/>
            <person name="Makela M.R."/>
            <person name="Grigoriev I."/>
            <person name="Riley R."/>
        </authorList>
    </citation>
    <scope>NUCLEOTIDE SEQUENCE [LARGE SCALE GENOMIC DNA]</scope>
    <source>
        <strain evidence="3 4">FBCC195</strain>
    </source>
</reference>
<protein>
    <recommendedName>
        <fullName evidence="2">NYN domain-containing protein</fullName>
    </recommendedName>
</protein>
<organism evidence="3 4">
    <name type="scientific">Hermanssonia centrifuga</name>
    <dbReference type="NCBI Taxonomy" id="98765"/>
    <lineage>
        <taxon>Eukaryota</taxon>
        <taxon>Fungi</taxon>
        <taxon>Dikarya</taxon>
        <taxon>Basidiomycota</taxon>
        <taxon>Agaricomycotina</taxon>
        <taxon>Agaricomycetes</taxon>
        <taxon>Polyporales</taxon>
        <taxon>Meruliaceae</taxon>
        <taxon>Hermanssonia</taxon>
    </lineage>
</organism>
<evidence type="ECO:0000313" key="4">
    <source>
        <dbReference type="Proteomes" id="UP000186601"/>
    </source>
</evidence>
<feature type="compositionally biased region" description="Low complexity" evidence="1">
    <location>
        <begin position="211"/>
        <end position="226"/>
    </location>
</feature>
<dbReference type="GO" id="GO:1905762">
    <property type="term" value="F:CCR4-NOT complex binding"/>
    <property type="evidence" value="ECO:0007669"/>
    <property type="project" value="TreeGrafter"/>
</dbReference>
<evidence type="ECO:0000259" key="2">
    <source>
        <dbReference type="Pfam" id="PF01936"/>
    </source>
</evidence>
<proteinExistence type="predicted"/>
<name>A0A2R6PC94_9APHY</name>
<feature type="compositionally biased region" description="Basic and acidic residues" evidence="1">
    <location>
        <begin position="227"/>
        <end position="236"/>
    </location>
</feature>
<dbReference type="Proteomes" id="UP000186601">
    <property type="component" value="Unassembled WGS sequence"/>
</dbReference>
<dbReference type="InterPro" id="IPR024768">
    <property type="entry name" value="Marf1"/>
</dbReference>
<keyword evidence="4" id="KW-1185">Reference proteome</keyword>
<evidence type="ECO:0000313" key="3">
    <source>
        <dbReference type="EMBL" id="PSR88887.1"/>
    </source>
</evidence>